<keyword evidence="3" id="KW-1185">Reference proteome</keyword>
<evidence type="ECO:0008006" key="4">
    <source>
        <dbReference type="Google" id="ProtNLM"/>
    </source>
</evidence>
<sequence length="112" mass="11974">MNNSTNPSQTGSPSLYDLMEKVLSNTTLSAEEKINLIDELRKNNPAASDRWAPRVAIWILGLAVLTTIICITYLSHENSEISEGLIAIGSAAAGGLAGLLSQVQRTTGDNQF</sequence>
<dbReference type="EMBL" id="AVGG01000005">
    <property type="protein sequence ID" value="ESU28717.1"/>
    <property type="molecule type" value="Genomic_DNA"/>
</dbReference>
<evidence type="ECO:0000313" key="3">
    <source>
        <dbReference type="Proteomes" id="UP000018004"/>
    </source>
</evidence>
<feature type="transmembrane region" description="Helical" evidence="1">
    <location>
        <begin position="81"/>
        <end position="100"/>
    </location>
</feature>
<evidence type="ECO:0000256" key="1">
    <source>
        <dbReference type="SAM" id="Phobius"/>
    </source>
</evidence>
<comment type="caution">
    <text evidence="2">The sequence shown here is derived from an EMBL/GenBank/DDBJ whole genome shotgun (WGS) entry which is preliminary data.</text>
</comment>
<dbReference type="AlphaFoldDB" id="V6SRB3"/>
<keyword evidence="1" id="KW-0812">Transmembrane</keyword>
<gene>
    <name evidence="2" type="ORF">FLJC2902T_13080</name>
</gene>
<dbReference type="OrthoDB" id="7107969at2"/>
<protein>
    <recommendedName>
        <fullName evidence="4">Transmembrane protein</fullName>
    </recommendedName>
</protein>
<dbReference type="PATRIC" id="fig|1341181.4.peg.1288"/>
<dbReference type="Proteomes" id="UP000018004">
    <property type="component" value="Unassembled WGS sequence"/>
</dbReference>
<keyword evidence="1" id="KW-0472">Membrane</keyword>
<reference evidence="2 3" key="1">
    <citation type="submission" date="2013-08" db="EMBL/GenBank/DDBJ databases">
        <title>Flavobacterium limnosediminis JC2902 genome sequencing.</title>
        <authorList>
            <person name="Lee K."/>
            <person name="Yi H."/>
            <person name="Park S."/>
            <person name="Chun J."/>
        </authorList>
    </citation>
    <scope>NUCLEOTIDE SEQUENCE [LARGE SCALE GENOMIC DNA]</scope>
    <source>
        <strain evidence="2 3">JC2902</strain>
    </source>
</reference>
<organism evidence="2 3">
    <name type="scientific">Flavobacterium limnosediminis JC2902</name>
    <dbReference type="NCBI Taxonomy" id="1341181"/>
    <lineage>
        <taxon>Bacteria</taxon>
        <taxon>Pseudomonadati</taxon>
        <taxon>Bacteroidota</taxon>
        <taxon>Flavobacteriia</taxon>
        <taxon>Flavobacteriales</taxon>
        <taxon>Flavobacteriaceae</taxon>
        <taxon>Flavobacterium</taxon>
    </lineage>
</organism>
<evidence type="ECO:0000313" key="2">
    <source>
        <dbReference type="EMBL" id="ESU28717.1"/>
    </source>
</evidence>
<name>V6SRB3_9FLAO</name>
<proteinExistence type="predicted"/>
<accession>V6SRB3</accession>
<keyword evidence="1" id="KW-1133">Transmembrane helix</keyword>
<feature type="transmembrane region" description="Helical" evidence="1">
    <location>
        <begin position="55"/>
        <end position="75"/>
    </location>
</feature>
<dbReference type="RefSeq" id="WP_023578953.1">
    <property type="nucleotide sequence ID" value="NZ_AVGG01000005.1"/>
</dbReference>
<dbReference type="eggNOG" id="ENOG502ZF8Q">
    <property type="taxonomic scope" value="Bacteria"/>
</dbReference>